<dbReference type="HAMAP" id="MF_00457">
    <property type="entry name" value="UPF0173"/>
    <property type="match status" value="1"/>
</dbReference>
<dbReference type="InterPro" id="IPR050114">
    <property type="entry name" value="UPF0173_UPF0282_UlaG_hydrolase"/>
</dbReference>
<keyword evidence="6" id="KW-1185">Reference proteome</keyword>
<name>A0ABW0N8B5_9BURK</name>
<protein>
    <recommendedName>
        <fullName evidence="2">UPF0173 metal-dependent hydrolase ACFPOE_05105</fullName>
    </recommendedName>
</protein>
<reference evidence="6" key="1">
    <citation type="journal article" date="2019" name="Int. J. Syst. Evol. Microbiol.">
        <title>The Global Catalogue of Microorganisms (GCM) 10K type strain sequencing project: providing services to taxonomists for standard genome sequencing and annotation.</title>
        <authorList>
            <consortium name="The Broad Institute Genomics Platform"/>
            <consortium name="The Broad Institute Genome Sequencing Center for Infectious Disease"/>
            <person name="Wu L."/>
            <person name="Ma J."/>
        </authorList>
    </citation>
    <scope>NUCLEOTIDE SEQUENCE [LARGE SCALE GENOMIC DNA]</scope>
    <source>
        <strain evidence="6">CCUG 57401</strain>
    </source>
</reference>
<keyword evidence="3" id="KW-0732">Signal</keyword>
<dbReference type="Gene3D" id="3.60.15.10">
    <property type="entry name" value="Ribonuclease Z/Hydroxyacylglutathione hydrolase-like"/>
    <property type="match status" value="1"/>
</dbReference>
<evidence type="ECO:0000313" key="6">
    <source>
        <dbReference type="Proteomes" id="UP001596037"/>
    </source>
</evidence>
<dbReference type="InterPro" id="IPR022877">
    <property type="entry name" value="UPF0173"/>
</dbReference>
<dbReference type="RefSeq" id="WP_376848938.1">
    <property type="nucleotide sequence ID" value="NZ_JBHSMF010000003.1"/>
</dbReference>
<dbReference type="InterPro" id="IPR001279">
    <property type="entry name" value="Metallo-B-lactamas"/>
</dbReference>
<dbReference type="SUPFAM" id="SSF56281">
    <property type="entry name" value="Metallo-hydrolase/oxidoreductase"/>
    <property type="match status" value="1"/>
</dbReference>
<dbReference type="Pfam" id="PF13483">
    <property type="entry name" value="Lactamase_B_3"/>
    <property type="match status" value="1"/>
</dbReference>
<accession>A0ABW0N8B5</accession>
<sequence length="273" mass="29348">MKTIVRLLAAAVVALASAASWGQTPAGKTEVLWLGQSAFRITSPGGKVIVTDPWLKLNPLTPPEYKNLEALGKVDVLLVSHGHFDHFADAPALALLNQVPMYGPGDMNQTVGLLGILPPNLVPRFNKGGTITPAPGIKVTAVRAEHSSVIVWKNPATGKDESHYGGEPVGFIIELENGFRIWHMGDTGLFGDMKFIAEYYKPDLVLMPIGGHFTMDPADAAFATREWIKPRYVIPMHYGANPLGKGTPAQFSQALGTSSTRVLALKPGEKATF</sequence>
<dbReference type="PANTHER" id="PTHR43546">
    <property type="entry name" value="UPF0173 METAL-DEPENDENT HYDROLASE MJ1163-RELATED"/>
    <property type="match status" value="1"/>
</dbReference>
<feature type="signal peptide" evidence="3">
    <location>
        <begin position="1"/>
        <end position="22"/>
    </location>
</feature>
<proteinExistence type="inferred from homology"/>
<comment type="similarity">
    <text evidence="2">Belongs to the UPF0173 family.</text>
</comment>
<dbReference type="NCBIfam" id="NF001911">
    <property type="entry name" value="PRK00685.1"/>
    <property type="match status" value="1"/>
</dbReference>
<dbReference type="GO" id="GO:0016787">
    <property type="term" value="F:hydrolase activity"/>
    <property type="evidence" value="ECO:0007669"/>
    <property type="project" value="UniProtKB-KW"/>
</dbReference>
<evidence type="ECO:0000256" key="2">
    <source>
        <dbReference type="HAMAP-Rule" id="MF_00457"/>
    </source>
</evidence>
<evidence type="ECO:0000256" key="3">
    <source>
        <dbReference type="SAM" id="SignalP"/>
    </source>
</evidence>
<dbReference type="SMART" id="SM00849">
    <property type="entry name" value="Lactamase_B"/>
    <property type="match status" value="1"/>
</dbReference>
<dbReference type="PANTHER" id="PTHR43546:SF3">
    <property type="entry name" value="UPF0173 METAL-DEPENDENT HYDROLASE MJ1163"/>
    <property type="match status" value="1"/>
</dbReference>
<keyword evidence="1 2" id="KW-0378">Hydrolase</keyword>
<organism evidence="5 6">
    <name type="scientific">Caenimonas terrae</name>
    <dbReference type="NCBI Taxonomy" id="696074"/>
    <lineage>
        <taxon>Bacteria</taxon>
        <taxon>Pseudomonadati</taxon>
        <taxon>Pseudomonadota</taxon>
        <taxon>Betaproteobacteria</taxon>
        <taxon>Burkholderiales</taxon>
        <taxon>Comamonadaceae</taxon>
        <taxon>Caenimonas</taxon>
    </lineage>
</organism>
<feature type="chain" id="PRO_5046989714" description="UPF0173 metal-dependent hydrolase ACFPOE_05105" evidence="3">
    <location>
        <begin position="23"/>
        <end position="273"/>
    </location>
</feature>
<evidence type="ECO:0000256" key="1">
    <source>
        <dbReference type="ARBA" id="ARBA00022801"/>
    </source>
</evidence>
<dbReference type="Proteomes" id="UP001596037">
    <property type="component" value="Unassembled WGS sequence"/>
</dbReference>
<comment type="caution">
    <text evidence="5">The sequence shown here is derived from an EMBL/GenBank/DDBJ whole genome shotgun (WGS) entry which is preliminary data.</text>
</comment>
<gene>
    <name evidence="5" type="ORF">ACFPOE_05105</name>
</gene>
<feature type="domain" description="Metallo-beta-lactamase" evidence="4">
    <location>
        <begin position="35"/>
        <end position="237"/>
    </location>
</feature>
<dbReference type="EMBL" id="JBHSMF010000003">
    <property type="protein sequence ID" value="MFC5496906.1"/>
    <property type="molecule type" value="Genomic_DNA"/>
</dbReference>
<evidence type="ECO:0000313" key="5">
    <source>
        <dbReference type="EMBL" id="MFC5496906.1"/>
    </source>
</evidence>
<evidence type="ECO:0000259" key="4">
    <source>
        <dbReference type="SMART" id="SM00849"/>
    </source>
</evidence>
<dbReference type="InterPro" id="IPR036866">
    <property type="entry name" value="RibonucZ/Hydroxyglut_hydro"/>
</dbReference>